<name>A0A9N7Z4Z5_PLEPL</name>
<dbReference type="EMBL" id="CADEAL010004091">
    <property type="protein sequence ID" value="CAB1451485.1"/>
    <property type="molecule type" value="Genomic_DNA"/>
</dbReference>
<accession>A0A9N7Z4Z5</accession>
<feature type="region of interest" description="Disordered" evidence="1">
    <location>
        <begin position="42"/>
        <end position="62"/>
    </location>
</feature>
<feature type="compositionally biased region" description="Basic and acidic residues" evidence="1">
    <location>
        <begin position="296"/>
        <end position="322"/>
    </location>
</feature>
<evidence type="ECO:0000313" key="3">
    <source>
        <dbReference type="Proteomes" id="UP001153269"/>
    </source>
</evidence>
<evidence type="ECO:0000313" key="2">
    <source>
        <dbReference type="EMBL" id="CAB1451485.1"/>
    </source>
</evidence>
<evidence type="ECO:0000256" key="1">
    <source>
        <dbReference type="SAM" id="MobiDB-lite"/>
    </source>
</evidence>
<feature type="compositionally biased region" description="Basic and acidic residues" evidence="1">
    <location>
        <begin position="212"/>
        <end position="225"/>
    </location>
</feature>
<keyword evidence="3" id="KW-1185">Reference proteome</keyword>
<protein>
    <submittedName>
        <fullName evidence="2">Uncharacterized protein</fullName>
    </submittedName>
</protein>
<sequence>MKEKNPGRPVVSVRGDEGQTSSSTSAAAVRDASCSLWTSLTSQRSRAAAHQEASESRRTRRKNKDLLISDLQISDLLISDLLIQTLVPHLDLGAGAAFRAQETGRTLQLSENLQEEEEQEEEQEEEGQEEEEQEEEGHEEEEEEEEEGQEEEEQEEEGQEEEGQEEEEQEEQEEEGQEEEQEEEEQEEEGQEEEEQEEEGHEEEEGQEEEELNLREKLFDEKRAEEEEDVIVPGGSRLVSGGSAASRQSLVTTPEQLLEFNAPWSILLFLSDLDQVFSWFLWGVPPRGSEGLGLKQESRVRPVHTRSSDETQTCERRNFGST</sequence>
<gene>
    <name evidence="2" type="ORF">PLEPLA_LOCUS39179</name>
</gene>
<organism evidence="2 3">
    <name type="scientific">Pleuronectes platessa</name>
    <name type="common">European plaice</name>
    <dbReference type="NCBI Taxonomy" id="8262"/>
    <lineage>
        <taxon>Eukaryota</taxon>
        <taxon>Metazoa</taxon>
        <taxon>Chordata</taxon>
        <taxon>Craniata</taxon>
        <taxon>Vertebrata</taxon>
        <taxon>Euteleostomi</taxon>
        <taxon>Actinopterygii</taxon>
        <taxon>Neopterygii</taxon>
        <taxon>Teleostei</taxon>
        <taxon>Neoteleostei</taxon>
        <taxon>Acanthomorphata</taxon>
        <taxon>Carangaria</taxon>
        <taxon>Pleuronectiformes</taxon>
        <taxon>Pleuronectoidei</taxon>
        <taxon>Pleuronectidae</taxon>
        <taxon>Pleuronectes</taxon>
    </lineage>
</organism>
<feature type="compositionally biased region" description="Acidic residues" evidence="1">
    <location>
        <begin position="113"/>
        <end position="211"/>
    </location>
</feature>
<proteinExistence type="predicted"/>
<feature type="region of interest" description="Disordered" evidence="1">
    <location>
        <begin position="291"/>
        <end position="322"/>
    </location>
</feature>
<feature type="region of interest" description="Disordered" evidence="1">
    <location>
        <begin position="1"/>
        <end position="30"/>
    </location>
</feature>
<dbReference type="AlphaFoldDB" id="A0A9N7Z4Z5"/>
<comment type="caution">
    <text evidence="2">The sequence shown here is derived from an EMBL/GenBank/DDBJ whole genome shotgun (WGS) entry which is preliminary data.</text>
</comment>
<feature type="region of interest" description="Disordered" evidence="1">
    <location>
        <begin position="110"/>
        <end position="245"/>
    </location>
</feature>
<dbReference type="Proteomes" id="UP001153269">
    <property type="component" value="Unassembled WGS sequence"/>
</dbReference>
<reference evidence="2" key="1">
    <citation type="submission" date="2020-03" db="EMBL/GenBank/DDBJ databases">
        <authorList>
            <person name="Weist P."/>
        </authorList>
    </citation>
    <scope>NUCLEOTIDE SEQUENCE</scope>
</reference>